<organism evidence="10 11">
    <name type="scientific">Candidatus Cellulosilyticum pullistercoris</name>
    <dbReference type="NCBI Taxonomy" id="2838521"/>
    <lineage>
        <taxon>Bacteria</taxon>
        <taxon>Bacillati</taxon>
        <taxon>Bacillota</taxon>
        <taxon>Clostridia</taxon>
        <taxon>Lachnospirales</taxon>
        <taxon>Cellulosilyticaceae</taxon>
        <taxon>Cellulosilyticum</taxon>
    </lineage>
</organism>
<feature type="transmembrane region" description="Helical" evidence="9">
    <location>
        <begin position="301"/>
        <end position="324"/>
    </location>
</feature>
<dbReference type="GO" id="GO:0005345">
    <property type="term" value="F:purine nucleobase transmembrane transporter activity"/>
    <property type="evidence" value="ECO:0007669"/>
    <property type="project" value="TreeGrafter"/>
</dbReference>
<feature type="transmembrane region" description="Helical" evidence="9">
    <location>
        <begin position="128"/>
        <end position="146"/>
    </location>
</feature>
<evidence type="ECO:0000256" key="3">
    <source>
        <dbReference type="ARBA" id="ARBA00022448"/>
    </source>
</evidence>
<evidence type="ECO:0000256" key="8">
    <source>
        <dbReference type="PIRNR" id="PIRNR005353"/>
    </source>
</evidence>
<dbReference type="InterPro" id="IPR045018">
    <property type="entry name" value="Azg-like"/>
</dbReference>
<feature type="transmembrane region" description="Helical" evidence="9">
    <location>
        <begin position="401"/>
        <end position="421"/>
    </location>
</feature>
<feature type="transmembrane region" description="Helical" evidence="9">
    <location>
        <begin position="433"/>
        <end position="452"/>
    </location>
</feature>
<dbReference type="EMBL" id="JAHLFQ010000108">
    <property type="protein sequence ID" value="MBU3804088.1"/>
    <property type="molecule type" value="Genomic_DNA"/>
</dbReference>
<reference evidence="10" key="2">
    <citation type="submission" date="2021-04" db="EMBL/GenBank/DDBJ databases">
        <authorList>
            <person name="Gilroy R."/>
        </authorList>
    </citation>
    <scope>NUCLEOTIDE SEQUENCE</scope>
    <source>
        <strain evidence="10">B5-657</strain>
    </source>
</reference>
<evidence type="ECO:0000256" key="6">
    <source>
        <dbReference type="ARBA" id="ARBA00022989"/>
    </source>
</evidence>
<dbReference type="AlphaFoldDB" id="A0A9E2KCJ5"/>
<keyword evidence="5 8" id="KW-0812">Transmembrane</keyword>
<keyword evidence="7 8" id="KW-0472">Membrane</keyword>
<reference evidence="10" key="1">
    <citation type="journal article" date="2021" name="PeerJ">
        <title>Extensive microbial diversity within the chicken gut microbiome revealed by metagenomics and culture.</title>
        <authorList>
            <person name="Gilroy R."/>
            <person name="Ravi A."/>
            <person name="Getino M."/>
            <person name="Pursley I."/>
            <person name="Horton D.L."/>
            <person name="Alikhan N.F."/>
            <person name="Baker D."/>
            <person name="Gharbi K."/>
            <person name="Hall N."/>
            <person name="Watson M."/>
            <person name="Adriaenssens E.M."/>
            <person name="Foster-Nyarko E."/>
            <person name="Jarju S."/>
            <person name="Secka A."/>
            <person name="Antonio M."/>
            <person name="Oren A."/>
            <person name="Chaudhuri R.R."/>
            <person name="La Ragione R."/>
            <person name="Hildebrand F."/>
            <person name="Pallen M.J."/>
        </authorList>
    </citation>
    <scope>NUCLEOTIDE SEQUENCE</scope>
    <source>
        <strain evidence="10">B5-657</strain>
    </source>
</reference>
<feature type="transmembrane region" description="Helical" evidence="9">
    <location>
        <begin position="93"/>
        <end position="116"/>
    </location>
</feature>
<accession>A0A9E2KCJ5</accession>
<dbReference type="Proteomes" id="UP000824229">
    <property type="component" value="Unassembled WGS sequence"/>
</dbReference>
<feature type="transmembrane region" description="Helical" evidence="9">
    <location>
        <begin position="257"/>
        <end position="280"/>
    </location>
</feature>
<feature type="transmembrane region" description="Helical" evidence="9">
    <location>
        <begin position="17"/>
        <end position="35"/>
    </location>
</feature>
<evidence type="ECO:0000256" key="7">
    <source>
        <dbReference type="ARBA" id="ARBA00023136"/>
    </source>
</evidence>
<comment type="caution">
    <text evidence="10">The sequence shown here is derived from an EMBL/GenBank/DDBJ whole genome shotgun (WGS) entry which is preliminary data.</text>
</comment>
<feature type="transmembrane region" description="Helical" evidence="9">
    <location>
        <begin position="336"/>
        <end position="358"/>
    </location>
</feature>
<evidence type="ECO:0000313" key="10">
    <source>
        <dbReference type="EMBL" id="MBU3804088.1"/>
    </source>
</evidence>
<dbReference type="PANTHER" id="PTHR43337">
    <property type="entry name" value="XANTHINE/URACIL PERMEASE C887.17-RELATED"/>
    <property type="match status" value="1"/>
</dbReference>
<evidence type="ECO:0000256" key="9">
    <source>
        <dbReference type="SAM" id="Phobius"/>
    </source>
</evidence>
<feature type="transmembrane region" description="Helical" evidence="9">
    <location>
        <begin position="47"/>
        <end position="73"/>
    </location>
</feature>
<evidence type="ECO:0000256" key="4">
    <source>
        <dbReference type="ARBA" id="ARBA00022475"/>
    </source>
</evidence>
<dbReference type="GO" id="GO:0005886">
    <property type="term" value="C:plasma membrane"/>
    <property type="evidence" value="ECO:0007669"/>
    <property type="project" value="UniProtKB-SubCell"/>
</dbReference>
<dbReference type="Pfam" id="PF00860">
    <property type="entry name" value="Xan_ur_permease"/>
    <property type="match status" value="1"/>
</dbReference>
<dbReference type="InterPro" id="IPR006043">
    <property type="entry name" value="NCS2"/>
</dbReference>
<proteinExistence type="inferred from homology"/>
<sequence>MEFFKLKENGTTVKKEVIAGITTFMTMAYILAVNPDILGAAGMNRHGVFVATVLSAVLGTVLMALLANYPFALAPGMGLNAFFAYTIVIKMGYSWQFALAAVFVEGIIFILLTMCNVREALFNAIPNCIKYSISAGIGLFIAFVGFKNAGVVVADESTLVALGSMIEPQTVLCMVGVIITIVLMKRQVKGAMLFGILITWGLGIIAQFTGWYVVNPEAGMYSLLPDFSGTDSLFAGFNEVAFKFPSMSEIFGSAESIFNFIVVVFSFLFVDLFDTLGALMGVASKANYINEKGELPRIKQVFLADAIATTAGALMGTSTVTTFVESTAGVMEGGRTGLTAISTAVCFILALFLSPIFLAIPSFATAPALIVVGVLMLDGILKVDFSDLSEALPAFLTMSMMPFTGSIADGIIFGGITYVIIKVLSGKRKDVSIVMYILAVLFIIKLALSSLIA</sequence>
<keyword evidence="3 8" id="KW-0813">Transport</keyword>
<evidence type="ECO:0000256" key="5">
    <source>
        <dbReference type="ARBA" id="ARBA00022692"/>
    </source>
</evidence>
<protein>
    <submittedName>
        <fullName evidence="10">NCS2 family permease</fullName>
    </submittedName>
</protein>
<feature type="transmembrane region" description="Helical" evidence="9">
    <location>
        <begin position="363"/>
        <end position="381"/>
    </location>
</feature>
<comment type="subcellular location">
    <subcellularLocation>
        <location evidence="1 8">Cell membrane</location>
        <topology evidence="1 8">Multi-pass membrane protein</topology>
    </subcellularLocation>
</comment>
<keyword evidence="6 8" id="KW-1133">Transmembrane helix</keyword>
<dbReference type="PIRSF" id="PIRSF005353">
    <property type="entry name" value="PbuG"/>
    <property type="match status" value="1"/>
</dbReference>
<comment type="similarity">
    <text evidence="2 8">Belongs to the nucleobase:cation symporter-2 (NCS2) (TC 2.A.40) family. Azg-like subfamily.</text>
</comment>
<feature type="transmembrane region" description="Helical" evidence="9">
    <location>
        <begin position="191"/>
        <end position="214"/>
    </location>
</feature>
<dbReference type="InterPro" id="IPR026033">
    <property type="entry name" value="Azg-like_bact_archaea"/>
</dbReference>
<gene>
    <name evidence="10" type="ORF">H9872_04945</name>
</gene>
<evidence type="ECO:0000256" key="1">
    <source>
        <dbReference type="ARBA" id="ARBA00004651"/>
    </source>
</evidence>
<evidence type="ECO:0000313" key="11">
    <source>
        <dbReference type="Proteomes" id="UP000824229"/>
    </source>
</evidence>
<keyword evidence="4 8" id="KW-1003">Cell membrane</keyword>
<name>A0A9E2KCJ5_9FIRM</name>
<dbReference type="PANTHER" id="PTHR43337:SF1">
    <property type="entry name" value="XANTHINE_URACIL PERMEASE C887.17-RELATED"/>
    <property type="match status" value="1"/>
</dbReference>
<feature type="transmembrane region" description="Helical" evidence="9">
    <location>
        <begin position="166"/>
        <end position="184"/>
    </location>
</feature>
<evidence type="ECO:0000256" key="2">
    <source>
        <dbReference type="ARBA" id="ARBA00005697"/>
    </source>
</evidence>